<proteinExistence type="predicted"/>
<accession>A0ABX1YI75</accession>
<dbReference type="PANTHER" id="PTHR43877">
    <property type="entry name" value="AMINOALKYLPHOSPHONATE N-ACETYLTRANSFERASE-RELATED-RELATED"/>
    <property type="match status" value="1"/>
</dbReference>
<dbReference type="InterPro" id="IPR016181">
    <property type="entry name" value="Acyl_CoA_acyltransferase"/>
</dbReference>
<dbReference type="Proteomes" id="UP000596857">
    <property type="component" value="Unassembled WGS sequence"/>
</dbReference>
<protein>
    <submittedName>
        <fullName evidence="4">GNAT family N-acetyltransferase</fullName>
    </submittedName>
</protein>
<sequence>MGNEIRRAQSNEIGEIMDLIAKCVQVMQAGGSDQWDESYPNREIIAADIDTGTLFVCLDNEAIAGIIVLDENQAEQYGAIEWLQQQGPHLIMHRLAVHPEFQGKGIARQLIAFAEEHARHSGYSSIRMDTYAKNERVLKIYPSLGYVQRGEIHFPGRVAAFPVFEKVLTEISGQFM</sequence>
<dbReference type="CDD" id="cd04301">
    <property type="entry name" value="NAT_SF"/>
    <property type="match status" value="1"/>
</dbReference>
<evidence type="ECO:0000259" key="3">
    <source>
        <dbReference type="PROSITE" id="PS51186"/>
    </source>
</evidence>
<keyword evidence="2" id="KW-0012">Acyltransferase</keyword>
<evidence type="ECO:0000313" key="4">
    <source>
        <dbReference type="EMBL" id="NOU80713.1"/>
    </source>
</evidence>
<dbReference type="Gene3D" id="3.40.630.30">
    <property type="match status" value="1"/>
</dbReference>
<dbReference type="SUPFAM" id="SSF55729">
    <property type="entry name" value="Acyl-CoA N-acyltransferases (Nat)"/>
    <property type="match status" value="1"/>
</dbReference>
<keyword evidence="5" id="KW-1185">Reference proteome</keyword>
<organism evidence="4 5">
    <name type="scientific">Paenibacillus phytohabitans</name>
    <dbReference type="NCBI Taxonomy" id="2654978"/>
    <lineage>
        <taxon>Bacteria</taxon>
        <taxon>Bacillati</taxon>
        <taxon>Bacillota</taxon>
        <taxon>Bacilli</taxon>
        <taxon>Bacillales</taxon>
        <taxon>Paenibacillaceae</taxon>
        <taxon>Paenibacillus</taxon>
    </lineage>
</organism>
<evidence type="ECO:0000256" key="2">
    <source>
        <dbReference type="ARBA" id="ARBA00023315"/>
    </source>
</evidence>
<dbReference type="InterPro" id="IPR000182">
    <property type="entry name" value="GNAT_dom"/>
</dbReference>
<keyword evidence="1" id="KW-0808">Transferase</keyword>
<dbReference type="InterPro" id="IPR050832">
    <property type="entry name" value="Bact_Acetyltransf"/>
</dbReference>
<name>A0ABX1YI75_9BACL</name>
<gene>
    <name evidence="4" type="ORF">GC101_17760</name>
</gene>
<dbReference type="EMBL" id="WHOB01000055">
    <property type="protein sequence ID" value="NOU80713.1"/>
    <property type="molecule type" value="Genomic_DNA"/>
</dbReference>
<evidence type="ECO:0000313" key="5">
    <source>
        <dbReference type="Proteomes" id="UP000596857"/>
    </source>
</evidence>
<reference evidence="4 5" key="1">
    <citation type="submission" date="2019-10" db="EMBL/GenBank/DDBJ databases">
        <title>Description of Paenibacillus terricola sp. nov.</title>
        <authorList>
            <person name="Carlier A."/>
            <person name="Qi S."/>
        </authorList>
    </citation>
    <scope>NUCLEOTIDE SEQUENCE [LARGE SCALE GENOMIC DNA]</scope>
    <source>
        <strain evidence="4 5">LMG 31459</strain>
    </source>
</reference>
<dbReference type="Pfam" id="PF00583">
    <property type="entry name" value="Acetyltransf_1"/>
    <property type="match status" value="1"/>
</dbReference>
<comment type="caution">
    <text evidence="4">The sequence shown here is derived from an EMBL/GenBank/DDBJ whole genome shotgun (WGS) entry which is preliminary data.</text>
</comment>
<evidence type="ECO:0000256" key="1">
    <source>
        <dbReference type="ARBA" id="ARBA00022679"/>
    </source>
</evidence>
<dbReference type="PROSITE" id="PS51186">
    <property type="entry name" value="GNAT"/>
    <property type="match status" value="1"/>
</dbReference>
<feature type="domain" description="N-acetyltransferase" evidence="3">
    <location>
        <begin position="3"/>
        <end position="170"/>
    </location>
</feature>
<dbReference type="PANTHER" id="PTHR43877:SF2">
    <property type="entry name" value="AMINOALKYLPHOSPHONATE N-ACETYLTRANSFERASE-RELATED"/>
    <property type="match status" value="1"/>
</dbReference>